<reference evidence="2" key="1">
    <citation type="submission" date="2019-11" db="EMBL/GenBank/DDBJ databases">
        <title>Characterization of Clostridium perfringens isolates from swine manure treated agricultural soils.</title>
        <authorList>
            <person name="Wushke S.T."/>
        </authorList>
    </citation>
    <scope>NUCLEOTIDE SEQUENCE</scope>
    <source>
        <strain evidence="2">X62</strain>
    </source>
</reference>
<name>A0AAW9K845_CLOPF</name>
<gene>
    <name evidence="2" type="ORF">GNF83_18520</name>
</gene>
<dbReference type="InterPro" id="IPR035965">
    <property type="entry name" value="PAS-like_dom_sf"/>
</dbReference>
<organism evidence="2 3">
    <name type="scientific">Clostridium perfringens</name>
    <dbReference type="NCBI Taxonomy" id="1502"/>
    <lineage>
        <taxon>Bacteria</taxon>
        <taxon>Bacillati</taxon>
        <taxon>Bacillota</taxon>
        <taxon>Clostridia</taxon>
        <taxon>Eubacteriales</taxon>
        <taxon>Clostridiaceae</taxon>
        <taxon>Clostridium</taxon>
    </lineage>
</organism>
<proteinExistence type="predicted"/>
<dbReference type="AlphaFoldDB" id="A0AAW9K845"/>
<dbReference type="Gene3D" id="3.30.450.20">
    <property type="entry name" value="PAS domain"/>
    <property type="match status" value="2"/>
</dbReference>
<dbReference type="NCBIfam" id="TIGR00229">
    <property type="entry name" value="sensory_box"/>
    <property type="match status" value="1"/>
</dbReference>
<evidence type="ECO:0000313" key="3">
    <source>
        <dbReference type="Proteomes" id="UP001288944"/>
    </source>
</evidence>
<feature type="non-terminal residue" evidence="2">
    <location>
        <position position="1"/>
    </location>
</feature>
<dbReference type="CDD" id="cd00130">
    <property type="entry name" value="PAS"/>
    <property type="match status" value="1"/>
</dbReference>
<protein>
    <submittedName>
        <fullName evidence="2">PAS domain S-box protein</fullName>
    </submittedName>
</protein>
<dbReference type="EMBL" id="WNUR01000851">
    <property type="protein sequence ID" value="MDZ7543130.1"/>
    <property type="molecule type" value="Genomic_DNA"/>
</dbReference>
<dbReference type="SMART" id="SM00091">
    <property type="entry name" value="PAS"/>
    <property type="match status" value="1"/>
</dbReference>
<accession>A0AAW9K845</accession>
<evidence type="ECO:0000259" key="1">
    <source>
        <dbReference type="PROSITE" id="PS50112"/>
    </source>
</evidence>
<dbReference type="InterPro" id="IPR013655">
    <property type="entry name" value="PAS_fold_3"/>
</dbReference>
<dbReference type="Proteomes" id="UP001288944">
    <property type="component" value="Unassembled WGS sequence"/>
</dbReference>
<dbReference type="InterPro" id="IPR000014">
    <property type="entry name" value="PAS"/>
</dbReference>
<sequence length="166" mass="19415">LFMPREKIIGRTIKELFSEELTKIFISSFEKAVVSGEKESIVYKSPLQDSEQWFKADIKHTEIGIEKGYIVSIINFTEQKKLEDNLLKKTQELEKFFSVNLDLLCIADTEGNFLNVNKEWENILGYSKEYIEKSNFMKFVHAEDVEVTIEAIRKLEKQEQVLNLVN</sequence>
<dbReference type="SUPFAM" id="SSF55785">
    <property type="entry name" value="PYP-like sensor domain (PAS domain)"/>
    <property type="match status" value="1"/>
</dbReference>
<feature type="non-terminal residue" evidence="2">
    <location>
        <position position="166"/>
    </location>
</feature>
<dbReference type="PROSITE" id="PS50112">
    <property type="entry name" value="PAS"/>
    <property type="match status" value="1"/>
</dbReference>
<feature type="domain" description="PAS" evidence="1">
    <location>
        <begin position="89"/>
        <end position="159"/>
    </location>
</feature>
<dbReference type="Pfam" id="PF08447">
    <property type="entry name" value="PAS_3"/>
    <property type="match status" value="1"/>
</dbReference>
<evidence type="ECO:0000313" key="2">
    <source>
        <dbReference type="EMBL" id="MDZ7543130.1"/>
    </source>
</evidence>
<comment type="caution">
    <text evidence="2">The sequence shown here is derived from an EMBL/GenBank/DDBJ whole genome shotgun (WGS) entry which is preliminary data.</text>
</comment>